<organism evidence="1 2">
    <name type="scientific">Ogataea philodendri</name>
    <dbReference type="NCBI Taxonomy" id="1378263"/>
    <lineage>
        <taxon>Eukaryota</taxon>
        <taxon>Fungi</taxon>
        <taxon>Dikarya</taxon>
        <taxon>Ascomycota</taxon>
        <taxon>Saccharomycotina</taxon>
        <taxon>Pichiomycetes</taxon>
        <taxon>Pichiales</taxon>
        <taxon>Pichiaceae</taxon>
        <taxon>Ogataea</taxon>
    </lineage>
</organism>
<evidence type="ECO:0000313" key="1">
    <source>
        <dbReference type="EMBL" id="KAH3664206.1"/>
    </source>
</evidence>
<keyword evidence="2" id="KW-1185">Reference proteome</keyword>
<proteinExistence type="predicted"/>
<gene>
    <name evidence="1" type="ORF">OGAPHI_004557</name>
</gene>
<dbReference type="RefSeq" id="XP_046060478.1">
    <property type="nucleotide sequence ID" value="XM_046205648.1"/>
</dbReference>
<sequence>MEHRDEEVDQSHKLGLLTPQLLELGVQVVQQRPARVRRGFQYPEDGQNSEQQERCVLTVAQRLVQRSNEPNPFASGKVEQPVFPERVAGEPVAV</sequence>
<reference evidence="1" key="1">
    <citation type="journal article" date="2021" name="Open Biol.">
        <title>Shared evolutionary footprints suggest mitochondrial oxidative damage underlies multiple complex I losses in fungi.</title>
        <authorList>
            <person name="Schikora-Tamarit M.A."/>
            <person name="Marcet-Houben M."/>
            <person name="Nosek J."/>
            <person name="Gabaldon T."/>
        </authorList>
    </citation>
    <scope>NUCLEOTIDE SEQUENCE</scope>
    <source>
        <strain evidence="1">CBS6075</strain>
    </source>
</reference>
<evidence type="ECO:0000313" key="2">
    <source>
        <dbReference type="Proteomes" id="UP000769157"/>
    </source>
</evidence>
<protein>
    <submittedName>
        <fullName evidence="1">Uncharacterized protein</fullName>
    </submittedName>
</protein>
<dbReference type="GeneID" id="70236522"/>
<dbReference type="EMBL" id="JAEUBE010000327">
    <property type="protein sequence ID" value="KAH3664206.1"/>
    <property type="molecule type" value="Genomic_DNA"/>
</dbReference>
<dbReference type="AlphaFoldDB" id="A0A9P8T3V7"/>
<dbReference type="Proteomes" id="UP000769157">
    <property type="component" value="Unassembled WGS sequence"/>
</dbReference>
<reference evidence="1" key="2">
    <citation type="submission" date="2021-01" db="EMBL/GenBank/DDBJ databases">
        <authorList>
            <person name="Schikora-Tamarit M.A."/>
        </authorList>
    </citation>
    <scope>NUCLEOTIDE SEQUENCE</scope>
    <source>
        <strain evidence="1">CBS6075</strain>
    </source>
</reference>
<comment type="caution">
    <text evidence="1">The sequence shown here is derived from an EMBL/GenBank/DDBJ whole genome shotgun (WGS) entry which is preliminary data.</text>
</comment>
<name>A0A9P8T3V7_9ASCO</name>
<accession>A0A9P8T3V7</accession>